<proteinExistence type="predicted"/>
<evidence type="ECO:0000256" key="1">
    <source>
        <dbReference type="SAM" id="MobiDB-lite"/>
    </source>
</evidence>
<sequence length="40" mass="4678">LFHVDKWVDPEVEAEAEDEGPPEPILYPQKFWKYCSSQGL</sequence>
<dbReference type="EMBL" id="BKCJ011857769">
    <property type="protein sequence ID" value="GFD58812.1"/>
    <property type="molecule type" value="Genomic_DNA"/>
</dbReference>
<gene>
    <name evidence="2" type="ORF">Tci_930781</name>
</gene>
<name>A0A699XFE8_TANCI</name>
<comment type="caution">
    <text evidence="2">The sequence shown here is derived from an EMBL/GenBank/DDBJ whole genome shotgun (WGS) entry which is preliminary data.</text>
</comment>
<protein>
    <submittedName>
        <fullName evidence="2">Uncharacterized protein</fullName>
    </submittedName>
</protein>
<dbReference type="AlphaFoldDB" id="A0A699XFE8"/>
<organism evidence="2">
    <name type="scientific">Tanacetum cinerariifolium</name>
    <name type="common">Dalmatian daisy</name>
    <name type="synonym">Chrysanthemum cinerariifolium</name>
    <dbReference type="NCBI Taxonomy" id="118510"/>
    <lineage>
        <taxon>Eukaryota</taxon>
        <taxon>Viridiplantae</taxon>
        <taxon>Streptophyta</taxon>
        <taxon>Embryophyta</taxon>
        <taxon>Tracheophyta</taxon>
        <taxon>Spermatophyta</taxon>
        <taxon>Magnoliopsida</taxon>
        <taxon>eudicotyledons</taxon>
        <taxon>Gunneridae</taxon>
        <taxon>Pentapetalae</taxon>
        <taxon>asterids</taxon>
        <taxon>campanulids</taxon>
        <taxon>Asterales</taxon>
        <taxon>Asteraceae</taxon>
        <taxon>Asteroideae</taxon>
        <taxon>Anthemideae</taxon>
        <taxon>Anthemidinae</taxon>
        <taxon>Tanacetum</taxon>
    </lineage>
</organism>
<evidence type="ECO:0000313" key="2">
    <source>
        <dbReference type="EMBL" id="GFD58812.1"/>
    </source>
</evidence>
<feature type="non-terminal residue" evidence="2">
    <location>
        <position position="1"/>
    </location>
</feature>
<accession>A0A699XFE8</accession>
<reference evidence="2" key="1">
    <citation type="journal article" date="2019" name="Sci. Rep.">
        <title>Draft genome of Tanacetum cinerariifolium, the natural source of mosquito coil.</title>
        <authorList>
            <person name="Yamashiro T."/>
            <person name="Shiraishi A."/>
            <person name="Satake H."/>
            <person name="Nakayama K."/>
        </authorList>
    </citation>
    <scope>NUCLEOTIDE SEQUENCE</scope>
</reference>
<feature type="compositionally biased region" description="Acidic residues" evidence="1">
    <location>
        <begin position="10"/>
        <end position="21"/>
    </location>
</feature>
<feature type="region of interest" description="Disordered" evidence="1">
    <location>
        <begin position="1"/>
        <end position="23"/>
    </location>
</feature>